<feature type="domain" description="Lipoyl-binding" evidence="3">
    <location>
        <begin position="5"/>
        <end position="80"/>
    </location>
</feature>
<dbReference type="InterPro" id="IPR003016">
    <property type="entry name" value="2-oxoA_DH_lipoyl-BS"/>
</dbReference>
<dbReference type="Pfam" id="PF00561">
    <property type="entry name" value="Abhydrolase_1"/>
    <property type="match status" value="1"/>
</dbReference>
<evidence type="ECO:0000313" key="5">
    <source>
        <dbReference type="Proteomes" id="UP000244162"/>
    </source>
</evidence>
<dbReference type="Proteomes" id="UP000244162">
    <property type="component" value="Unassembled WGS sequence"/>
</dbReference>
<comment type="cofactor">
    <cofactor evidence="1">
        <name>(R)-lipoate</name>
        <dbReference type="ChEBI" id="CHEBI:83088"/>
    </cofactor>
</comment>
<dbReference type="InterPro" id="IPR029058">
    <property type="entry name" value="AB_hydrolase_fold"/>
</dbReference>
<accession>A0A2T5G356</accession>
<dbReference type="NCBIfam" id="NF011457">
    <property type="entry name" value="PRK14875.1"/>
    <property type="match status" value="1"/>
</dbReference>
<dbReference type="PROSITE" id="PS50968">
    <property type="entry name" value="BIOTINYL_LIPOYL"/>
    <property type="match status" value="1"/>
</dbReference>
<evidence type="ECO:0000256" key="1">
    <source>
        <dbReference type="ARBA" id="ARBA00001938"/>
    </source>
</evidence>
<evidence type="ECO:0000259" key="3">
    <source>
        <dbReference type="PROSITE" id="PS50968"/>
    </source>
</evidence>
<dbReference type="CDD" id="cd06849">
    <property type="entry name" value="lipoyl_domain"/>
    <property type="match status" value="1"/>
</dbReference>
<proteinExistence type="predicted"/>
<evidence type="ECO:0000256" key="2">
    <source>
        <dbReference type="ARBA" id="ARBA00022823"/>
    </source>
</evidence>
<dbReference type="Gene3D" id="2.40.50.100">
    <property type="match status" value="1"/>
</dbReference>
<comment type="caution">
    <text evidence="4">The sequence shown here is derived from an EMBL/GenBank/DDBJ whole genome shotgun (WGS) entry which is preliminary data.</text>
</comment>
<dbReference type="PANTHER" id="PTHR46438:SF11">
    <property type="entry name" value="LIPASE-RELATED"/>
    <property type="match status" value="1"/>
</dbReference>
<keyword evidence="2" id="KW-0450">Lipoyl</keyword>
<dbReference type="Pfam" id="PF00364">
    <property type="entry name" value="Biotin_lipoyl"/>
    <property type="match status" value="1"/>
</dbReference>
<dbReference type="PROSITE" id="PS00189">
    <property type="entry name" value="LIPOYL"/>
    <property type="match status" value="1"/>
</dbReference>
<reference evidence="4 5" key="1">
    <citation type="submission" date="2017-09" db="EMBL/GenBank/DDBJ databases">
        <title>Sphingomonas panjinensis sp.nov., isolated from oil-contaminated soil.</title>
        <authorList>
            <person name="Wang L."/>
            <person name="Chen L."/>
        </authorList>
    </citation>
    <scope>NUCLEOTIDE SEQUENCE [LARGE SCALE GENOMIC DNA]</scope>
    <source>
        <strain evidence="4 5">FW-11</strain>
    </source>
</reference>
<keyword evidence="5" id="KW-1185">Reference proteome</keyword>
<dbReference type="GO" id="GO:0016740">
    <property type="term" value="F:transferase activity"/>
    <property type="evidence" value="ECO:0007669"/>
    <property type="project" value="UniProtKB-KW"/>
</dbReference>
<gene>
    <name evidence="4" type="ORF">CLG96_01560</name>
</gene>
<dbReference type="EMBL" id="NWBU01000004">
    <property type="protein sequence ID" value="PTQ13541.1"/>
    <property type="molecule type" value="Genomic_DNA"/>
</dbReference>
<organism evidence="4 5">
    <name type="scientific">Sphingomonas oleivorans</name>
    <dbReference type="NCBI Taxonomy" id="1735121"/>
    <lineage>
        <taxon>Bacteria</taxon>
        <taxon>Pseudomonadati</taxon>
        <taxon>Pseudomonadota</taxon>
        <taxon>Alphaproteobacteria</taxon>
        <taxon>Sphingomonadales</taxon>
        <taxon>Sphingomonadaceae</taxon>
        <taxon>Sphingomonas</taxon>
    </lineage>
</organism>
<evidence type="ECO:0000313" key="4">
    <source>
        <dbReference type="EMBL" id="PTQ13541.1"/>
    </source>
</evidence>
<dbReference type="PRINTS" id="PR00111">
    <property type="entry name" value="ABHYDROLASE"/>
</dbReference>
<sequence>MDMRIKPIVMPKWGLSMSEGRVTGWLKKAGDRIAVGDEIVEVETDKIAGVVEAGDAGLLRRAIGEEDIVYPVKALIGVIADEDVSDTDIDAFIAAYVTPAGDEEEGEAKGPGYEFVETDAGTIRYARRGDGGETVILVHGFGGDLDNWLFNIDAIAEKATVHALDLPGHGQSTKTVGNASVDGLAGVLLGFMAKLGIDRAHLVGHSMGSAVSMAAALAAPDKVASLTLIAPAGLGPEINADYLEGFVAAQSRRELKPVVEQLFADPALASRQMLDDLLKYKRIDGVEEALRAIMAAFLESERQRRILSPQIAAANLPILLIWGEEDRIIPAAHARALDGRATAEIIEGAGHMVQMEKASRVNDRILAHVADRVATPA</sequence>
<dbReference type="InterPro" id="IPR000073">
    <property type="entry name" value="AB_hydrolase_1"/>
</dbReference>
<dbReference type="RefSeq" id="WP_107966774.1">
    <property type="nucleotide sequence ID" value="NZ_NWBU01000004.1"/>
</dbReference>
<dbReference type="SUPFAM" id="SSF51230">
    <property type="entry name" value="Single hybrid motif"/>
    <property type="match status" value="1"/>
</dbReference>
<protein>
    <submittedName>
        <fullName evidence="4">Acetoin dehydrogenase dihydrolipoyllysine-residue acetyltransferase subunit</fullName>
    </submittedName>
</protein>
<dbReference type="InterPro" id="IPR011053">
    <property type="entry name" value="Single_hybrid_motif"/>
</dbReference>
<dbReference type="AlphaFoldDB" id="A0A2T5G356"/>
<dbReference type="OrthoDB" id="9799612at2"/>
<dbReference type="PANTHER" id="PTHR46438">
    <property type="entry name" value="ALPHA/BETA-HYDROLASES SUPERFAMILY PROTEIN"/>
    <property type="match status" value="1"/>
</dbReference>
<dbReference type="SUPFAM" id="SSF53474">
    <property type="entry name" value="alpha/beta-Hydrolases"/>
    <property type="match status" value="1"/>
</dbReference>
<dbReference type="Gene3D" id="3.40.50.1820">
    <property type="entry name" value="alpha/beta hydrolase"/>
    <property type="match status" value="1"/>
</dbReference>
<name>A0A2T5G356_9SPHN</name>
<dbReference type="InterPro" id="IPR000089">
    <property type="entry name" value="Biotin_lipoyl"/>
</dbReference>
<keyword evidence="4" id="KW-0808">Transferase</keyword>